<dbReference type="AlphaFoldDB" id="A0A5M3MYI5"/>
<comment type="subcellular location">
    <subcellularLocation>
        <location evidence="2">Nucleus</location>
    </subcellularLocation>
</comment>
<name>A0A5M3MYI5_CONPW</name>
<dbReference type="GO" id="GO:0044027">
    <property type="term" value="P:negative regulation of gene expression via chromosomal CpG island methylation"/>
    <property type="evidence" value="ECO:0007669"/>
    <property type="project" value="TreeGrafter"/>
</dbReference>
<gene>
    <name evidence="5" type="ORF">CONPUDRAFT_163313</name>
</gene>
<feature type="compositionally biased region" description="Acidic residues" evidence="3">
    <location>
        <begin position="249"/>
        <end position="268"/>
    </location>
</feature>
<evidence type="ECO:0000313" key="6">
    <source>
        <dbReference type="Proteomes" id="UP000053558"/>
    </source>
</evidence>
<evidence type="ECO:0000256" key="1">
    <source>
        <dbReference type="ARBA" id="ARBA00023242"/>
    </source>
</evidence>
<dbReference type="EMBL" id="JH711575">
    <property type="protein sequence ID" value="EIW84087.1"/>
    <property type="molecule type" value="Genomic_DNA"/>
</dbReference>
<keyword evidence="1 2" id="KW-0539">Nucleus</keyword>
<dbReference type="Gene3D" id="2.30.280.10">
    <property type="entry name" value="SRA-YDG"/>
    <property type="match status" value="1"/>
</dbReference>
<dbReference type="GO" id="GO:0005634">
    <property type="term" value="C:nucleus"/>
    <property type="evidence" value="ECO:0007669"/>
    <property type="project" value="UniProtKB-SubCell"/>
</dbReference>
<feature type="domain" description="YDG" evidence="4">
    <location>
        <begin position="21"/>
        <end position="174"/>
    </location>
</feature>
<comment type="caution">
    <text evidence="5">The sequence shown here is derived from an EMBL/GenBank/DDBJ whole genome shotgun (WGS) entry which is preliminary data.</text>
</comment>
<evidence type="ECO:0000256" key="2">
    <source>
        <dbReference type="PROSITE-ProRule" id="PRU00358"/>
    </source>
</evidence>
<dbReference type="GeneID" id="19204895"/>
<protein>
    <recommendedName>
        <fullName evidence="4">YDG domain-containing protein</fullName>
    </recommendedName>
</protein>
<accession>A0A5M3MYI5</accession>
<dbReference type="InterPro" id="IPR045134">
    <property type="entry name" value="UHRF1/2-like"/>
</dbReference>
<dbReference type="InterPro" id="IPR003105">
    <property type="entry name" value="SRA_YDG"/>
</dbReference>
<evidence type="ECO:0000313" key="5">
    <source>
        <dbReference type="EMBL" id="EIW84087.1"/>
    </source>
</evidence>
<dbReference type="RefSeq" id="XP_007765894.1">
    <property type="nucleotide sequence ID" value="XM_007767704.1"/>
</dbReference>
<evidence type="ECO:0000259" key="4">
    <source>
        <dbReference type="PROSITE" id="PS51015"/>
    </source>
</evidence>
<dbReference type="PROSITE" id="PS51015">
    <property type="entry name" value="YDG"/>
    <property type="match status" value="1"/>
</dbReference>
<dbReference type="KEGG" id="cput:CONPUDRAFT_163313"/>
<keyword evidence="6" id="KW-1185">Reference proteome</keyword>
<sequence>MPRAARNEAEELNKAISHTFGDIPGVPLFTEWPNREACRQDSIHMPTMAGIQGTKKDGAYSIVISNHYKDDMDYGSAIIYTGAGGRQKYSNKDPTKRIHFGPQIYDQTWDDWGNRALLKSKHTGKPVRVIRTSDCESKYAPLTGLRYDGLYAVRSSWKERNADHLIICRYQLERLPGQAPIPIRGERQRQTLTPAPVSSSSTPAAASYPAPARSSAFVAPLSSSFRTSASTRYLRHGPRSGPPRGDAESPNDDDYDMNENAEDTEEREESPRIKNEDLESEAMNIEGNNQEQIKVEQAENSVQHRKRRISSVSSEPVNKLQRLTQGMKRELHI</sequence>
<organism evidence="5 6">
    <name type="scientific">Coniophora puteana (strain RWD-64-598)</name>
    <name type="common">Brown rot fungus</name>
    <dbReference type="NCBI Taxonomy" id="741705"/>
    <lineage>
        <taxon>Eukaryota</taxon>
        <taxon>Fungi</taxon>
        <taxon>Dikarya</taxon>
        <taxon>Basidiomycota</taxon>
        <taxon>Agaricomycotina</taxon>
        <taxon>Agaricomycetes</taxon>
        <taxon>Agaricomycetidae</taxon>
        <taxon>Boletales</taxon>
        <taxon>Coniophorineae</taxon>
        <taxon>Coniophoraceae</taxon>
        <taxon>Coniophora</taxon>
    </lineage>
</organism>
<dbReference type="OrthoDB" id="2270193at2759"/>
<dbReference type="GO" id="GO:0016567">
    <property type="term" value="P:protein ubiquitination"/>
    <property type="evidence" value="ECO:0007669"/>
    <property type="project" value="TreeGrafter"/>
</dbReference>
<evidence type="ECO:0000256" key="3">
    <source>
        <dbReference type="SAM" id="MobiDB-lite"/>
    </source>
</evidence>
<feature type="region of interest" description="Disordered" evidence="3">
    <location>
        <begin position="179"/>
        <end position="208"/>
    </location>
</feature>
<proteinExistence type="predicted"/>
<dbReference type="InterPro" id="IPR036987">
    <property type="entry name" value="SRA-YDG_sf"/>
</dbReference>
<dbReference type="GO" id="GO:0061630">
    <property type="term" value="F:ubiquitin protein ligase activity"/>
    <property type="evidence" value="ECO:0007669"/>
    <property type="project" value="TreeGrafter"/>
</dbReference>
<reference evidence="6" key="1">
    <citation type="journal article" date="2012" name="Science">
        <title>The Paleozoic origin of enzymatic lignin decomposition reconstructed from 31 fungal genomes.</title>
        <authorList>
            <person name="Floudas D."/>
            <person name="Binder M."/>
            <person name="Riley R."/>
            <person name="Barry K."/>
            <person name="Blanchette R.A."/>
            <person name="Henrissat B."/>
            <person name="Martinez A.T."/>
            <person name="Otillar R."/>
            <person name="Spatafora J.W."/>
            <person name="Yadav J.S."/>
            <person name="Aerts A."/>
            <person name="Benoit I."/>
            <person name="Boyd A."/>
            <person name="Carlson A."/>
            <person name="Copeland A."/>
            <person name="Coutinho P.M."/>
            <person name="de Vries R.P."/>
            <person name="Ferreira P."/>
            <person name="Findley K."/>
            <person name="Foster B."/>
            <person name="Gaskell J."/>
            <person name="Glotzer D."/>
            <person name="Gorecki P."/>
            <person name="Heitman J."/>
            <person name="Hesse C."/>
            <person name="Hori C."/>
            <person name="Igarashi K."/>
            <person name="Jurgens J.A."/>
            <person name="Kallen N."/>
            <person name="Kersten P."/>
            <person name="Kohler A."/>
            <person name="Kuees U."/>
            <person name="Kumar T.K.A."/>
            <person name="Kuo A."/>
            <person name="LaButti K."/>
            <person name="Larrondo L.F."/>
            <person name="Lindquist E."/>
            <person name="Ling A."/>
            <person name="Lombard V."/>
            <person name="Lucas S."/>
            <person name="Lundell T."/>
            <person name="Martin R."/>
            <person name="McLaughlin D.J."/>
            <person name="Morgenstern I."/>
            <person name="Morin E."/>
            <person name="Murat C."/>
            <person name="Nagy L.G."/>
            <person name="Nolan M."/>
            <person name="Ohm R.A."/>
            <person name="Patyshakuliyeva A."/>
            <person name="Rokas A."/>
            <person name="Ruiz-Duenas F.J."/>
            <person name="Sabat G."/>
            <person name="Salamov A."/>
            <person name="Samejima M."/>
            <person name="Schmutz J."/>
            <person name="Slot J.C."/>
            <person name="St John F."/>
            <person name="Stenlid J."/>
            <person name="Sun H."/>
            <person name="Sun S."/>
            <person name="Syed K."/>
            <person name="Tsang A."/>
            <person name="Wiebenga A."/>
            <person name="Young D."/>
            <person name="Pisabarro A."/>
            <person name="Eastwood D.C."/>
            <person name="Martin F."/>
            <person name="Cullen D."/>
            <person name="Grigoriev I.V."/>
            <person name="Hibbett D.S."/>
        </authorList>
    </citation>
    <scope>NUCLEOTIDE SEQUENCE [LARGE SCALE GENOMIC DNA]</scope>
    <source>
        <strain evidence="6">RWD-64-598 SS2</strain>
    </source>
</reference>
<dbReference type="Proteomes" id="UP000053558">
    <property type="component" value="Unassembled WGS sequence"/>
</dbReference>
<dbReference type="PANTHER" id="PTHR14140">
    <property type="entry name" value="E3 UBIQUITIN-PROTEIN LIGASE UHRF-RELATED"/>
    <property type="match status" value="1"/>
</dbReference>
<dbReference type="SMART" id="SM00466">
    <property type="entry name" value="SRA"/>
    <property type="match status" value="1"/>
</dbReference>
<dbReference type="PANTHER" id="PTHR14140:SF27">
    <property type="entry name" value="OS04G0289800 PROTEIN"/>
    <property type="match status" value="1"/>
</dbReference>
<dbReference type="SUPFAM" id="SSF88697">
    <property type="entry name" value="PUA domain-like"/>
    <property type="match status" value="1"/>
</dbReference>
<feature type="region of interest" description="Disordered" evidence="3">
    <location>
        <begin position="228"/>
        <end position="318"/>
    </location>
</feature>
<dbReference type="InterPro" id="IPR015947">
    <property type="entry name" value="PUA-like_sf"/>
</dbReference>
<dbReference type="Pfam" id="PF02182">
    <property type="entry name" value="SAD_SRA"/>
    <property type="match status" value="1"/>
</dbReference>
<feature type="compositionally biased region" description="Low complexity" evidence="3">
    <location>
        <begin position="194"/>
        <end position="208"/>
    </location>
</feature>